<sequence>MRHTEFWARMNQHLGESYAPTWADQMVISALDGRTVREALDAGVPPKQVWRAVWEVLQLPASER</sequence>
<dbReference type="HOGENOM" id="CLU_179041_1_0_11"/>
<protein>
    <submittedName>
        <fullName evidence="1">Uncharacterized protein</fullName>
    </submittedName>
</protein>
<dbReference type="AlphaFoldDB" id="A0A0A1DKC6"/>
<evidence type="ECO:0000313" key="2">
    <source>
        <dbReference type="Proteomes" id="UP000030300"/>
    </source>
</evidence>
<proteinExistence type="predicted"/>
<reference evidence="1 2" key="1">
    <citation type="journal article" date="2015" name="Genome Announc.">
        <title>Complete Genome Sequence of Steroid-Transforming Nocardioides simplex VKM Ac-2033D.</title>
        <authorList>
            <person name="Shtratnikova V.Y."/>
            <person name="Schelkunov M.I."/>
            <person name="Pekov Y.A."/>
            <person name="Fokina V.V."/>
            <person name="Logacheva M.D."/>
            <person name="Sokolov S.L."/>
            <person name="Bragin E.Y."/>
            <person name="Ashapkin V.V."/>
            <person name="Donova M.V."/>
        </authorList>
    </citation>
    <scope>NUCLEOTIDE SEQUENCE [LARGE SCALE GENOMIC DNA]</scope>
    <source>
        <strain evidence="1 2">VKM Ac-2033D</strain>
    </source>
</reference>
<dbReference type="InterPro" id="IPR021408">
    <property type="entry name" value="DUF3046"/>
</dbReference>
<dbReference type="RefSeq" id="WP_038679509.1">
    <property type="nucleotide sequence ID" value="NZ_BJMC01000009.1"/>
</dbReference>
<dbReference type="Pfam" id="PF11248">
    <property type="entry name" value="DUF3046"/>
    <property type="match status" value="1"/>
</dbReference>
<organism evidence="1 2">
    <name type="scientific">Nocardioides simplex</name>
    <name type="common">Arthrobacter simplex</name>
    <dbReference type="NCBI Taxonomy" id="2045"/>
    <lineage>
        <taxon>Bacteria</taxon>
        <taxon>Bacillati</taxon>
        <taxon>Actinomycetota</taxon>
        <taxon>Actinomycetes</taxon>
        <taxon>Propionibacteriales</taxon>
        <taxon>Nocardioidaceae</taxon>
        <taxon>Pimelobacter</taxon>
    </lineage>
</organism>
<dbReference type="OrthoDB" id="3215033at2"/>
<dbReference type="EMBL" id="CP009896">
    <property type="protein sequence ID" value="AIY17809.1"/>
    <property type="molecule type" value="Genomic_DNA"/>
</dbReference>
<keyword evidence="2" id="KW-1185">Reference proteome</keyword>
<accession>A0A0A1DKC6</accession>
<evidence type="ECO:0000313" key="1">
    <source>
        <dbReference type="EMBL" id="AIY17809.1"/>
    </source>
</evidence>
<dbReference type="Proteomes" id="UP000030300">
    <property type="component" value="Chromosome"/>
</dbReference>
<dbReference type="STRING" id="2045.KR76_15435"/>
<dbReference type="GeneID" id="96610234"/>
<name>A0A0A1DKC6_NOCSI</name>
<gene>
    <name evidence="1" type="ORF">KR76_15435</name>
</gene>
<dbReference type="eggNOG" id="ENOG5031JVT">
    <property type="taxonomic scope" value="Bacteria"/>
</dbReference>
<dbReference type="KEGG" id="psim:KR76_15435"/>